<dbReference type="Proteomes" id="UP000654075">
    <property type="component" value="Unassembled WGS sequence"/>
</dbReference>
<feature type="region of interest" description="Disordered" evidence="1">
    <location>
        <begin position="45"/>
        <end position="154"/>
    </location>
</feature>
<dbReference type="PANTHER" id="PTHR16148:SF14">
    <property type="entry name" value="MYND-TYPE DOMAIN-CONTAINING PROTEIN"/>
    <property type="match status" value="1"/>
</dbReference>
<gene>
    <name evidence="2" type="ORF">PGLA1383_LOCUS6792</name>
</gene>
<feature type="compositionally biased region" description="Low complexity" evidence="1">
    <location>
        <begin position="45"/>
        <end position="85"/>
    </location>
</feature>
<accession>A0A813DN94</accession>
<comment type="caution">
    <text evidence="2">The sequence shown here is derived from an EMBL/GenBank/DDBJ whole genome shotgun (WGS) entry which is preliminary data.</text>
</comment>
<feature type="region of interest" description="Disordered" evidence="1">
    <location>
        <begin position="677"/>
        <end position="709"/>
    </location>
</feature>
<dbReference type="PANTHER" id="PTHR16148">
    <property type="entry name" value="NF-KAPPA-B-REPRESSING FACTOR-RELATED"/>
    <property type="match status" value="1"/>
</dbReference>
<dbReference type="EMBL" id="CAJNNV010002856">
    <property type="protein sequence ID" value="CAE8587974.1"/>
    <property type="molecule type" value="Genomic_DNA"/>
</dbReference>
<keyword evidence="3" id="KW-1185">Reference proteome</keyword>
<evidence type="ECO:0000256" key="1">
    <source>
        <dbReference type="SAM" id="MobiDB-lite"/>
    </source>
</evidence>
<sequence>METPQRASARAPAQLVSLVPGECWEKLPAEFQRLLIRDAILAEPSPAASVPDSPASDNDNNNSNNNSSNNNNNNNNNNSNNNNSSGSGRESTAAQAVGVTPSPTPTPTPTPSSHMGSTRSGESDPTVWRTRGSAIFQGPPPVVAGPPVRPQPGRTLRPAALEAAEDLEFPGLSMPMAVAAVRWTGTMEDVELLVKAEPGAAAKFLADLRRRTNGGLHVLSPENFAELRPELGELVRDAASQVLLCSTRMEILAAPAKEGYMPQGFMLQVPVIIVNSDRHSDSEVHSEWHSDSDLRDACLLFCKARERLTEALLADLSVAELSGDGEATARLCNELIALDSTLSEPFLARAGLRLHATRRQECIEDVRIYLWWSTRCGFSAERHVLAYWRLAEAFLAELDMRSAKEGALLEDVMFHCLADEAEASFQLAVLFDGGRTALATSRASQHLLQRLEAHRAARRTAAELSDAPIITEVSGMQDQGPSPSAVDYAVPWPMDLAAGIPDTALFSRTPTIGSSAEHEPLELLFLDSRSVLDMLTTIASLAVRASSFAARNSECLHWKYRPKPVHAHLQAPAVERLAQTLLCLMIAKQVGTPDEALLLSGTADSAIAQGFTMEETRSDRLLATLLTAVIFCRNLTQAQRAEVDRLLSLLVLASSDKACMKRAFPWLDLDDGRKSILPQRSGLSMPRSRDSNHRSRQTTTAQQQTTSKS</sequence>
<name>A0A813DN94_POLGL</name>
<feature type="compositionally biased region" description="Low complexity" evidence="1">
    <location>
        <begin position="697"/>
        <end position="709"/>
    </location>
</feature>
<feature type="compositionally biased region" description="Pro residues" evidence="1">
    <location>
        <begin position="138"/>
        <end position="150"/>
    </location>
</feature>
<evidence type="ECO:0000313" key="3">
    <source>
        <dbReference type="Proteomes" id="UP000654075"/>
    </source>
</evidence>
<proteinExistence type="predicted"/>
<organism evidence="2 3">
    <name type="scientific">Polarella glacialis</name>
    <name type="common">Dinoflagellate</name>
    <dbReference type="NCBI Taxonomy" id="89957"/>
    <lineage>
        <taxon>Eukaryota</taxon>
        <taxon>Sar</taxon>
        <taxon>Alveolata</taxon>
        <taxon>Dinophyceae</taxon>
        <taxon>Suessiales</taxon>
        <taxon>Suessiaceae</taxon>
        <taxon>Polarella</taxon>
    </lineage>
</organism>
<dbReference type="OrthoDB" id="10550739at2759"/>
<dbReference type="AlphaFoldDB" id="A0A813DN94"/>
<reference evidence="2" key="1">
    <citation type="submission" date="2021-02" db="EMBL/GenBank/DDBJ databases">
        <authorList>
            <person name="Dougan E. K."/>
            <person name="Rhodes N."/>
            <person name="Thang M."/>
            <person name="Chan C."/>
        </authorList>
    </citation>
    <scope>NUCLEOTIDE SEQUENCE</scope>
</reference>
<protein>
    <submittedName>
        <fullName evidence="2">Uncharacterized protein</fullName>
    </submittedName>
</protein>
<evidence type="ECO:0000313" key="2">
    <source>
        <dbReference type="EMBL" id="CAE8587974.1"/>
    </source>
</evidence>